<dbReference type="CDD" id="cd04692">
    <property type="entry name" value="NUDIX_Hydrolase"/>
    <property type="match status" value="1"/>
</dbReference>
<evidence type="ECO:0000259" key="2">
    <source>
        <dbReference type="PROSITE" id="PS51462"/>
    </source>
</evidence>
<dbReference type="PANTHER" id="PTHR10885">
    <property type="entry name" value="ISOPENTENYL-DIPHOSPHATE DELTA-ISOMERASE"/>
    <property type="match status" value="1"/>
</dbReference>
<comment type="caution">
    <text evidence="3">The sequence shown here is derived from an EMBL/GenBank/DDBJ whole genome shotgun (WGS) entry which is preliminary data.</text>
</comment>
<dbReference type="RefSeq" id="WP_370396834.1">
    <property type="nucleotide sequence ID" value="NZ_JALBUT010000004.1"/>
</dbReference>
<evidence type="ECO:0000256" key="1">
    <source>
        <dbReference type="ARBA" id="ARBA00022801"/>
    </source>
</evidence>
<evidence type="ECO:0000313" key="4">
    <source>
        <dbReference type="Proteomes" id="UP001275932"/>
    </source>
</evidence>
<dbReference type="InterPro" id="IPR015797">
    <property type="entry name" value="NUDIX_hydrolase-like_dom_sf"/>
</dbReference>
<reference evidence="3 4" key="1">
    <citation type="submission" date="2022-03" db="EMBL/GenBank/DDBJ databases">
        <title>Novel taxa within the pig intestine.</title>
        <authorList>
            <person name="Wylensek D."/>
            <person name="Bishof K."/>
            <person name="Afrizal A."/>
            <person name="Clavel T."/>
        </authorList>
    </citation>
    <scope>NUCLEOTIDE SEQUENCE [LARGE SCALE GENOMIC DNA]</scope>
    <source>
        <strain evidence="3 4">CLA-KB-P66</strain>
    </source>
</reference>
<dbReference type="PROSITE" id="PS51462">
    <property type="entry name" value="NUDIX"/>
    <property type="match status" value="1"/>
</dbReference>
<sequence length="175" mass="20346">MQTNPNELFDEVDSCDRVIAPRTRAEIHKNKLRHRAVHAIFFDFKNRILLQKRSASKDSYPLAYTTSCSGHVDSNETYEDALIRETKEELGVKLSLKDFKYIGKLEACEETGWEFTKVYACRAEMRFNPPADEVASLDWAEIKDFEADAKANPRKYTPSFLKVYEFFKSKCRVLD</sequence>
<feature type="domain" description="Nudix hydrolase" evidence="2">
    <location>
        <begin position="32"/>
        <end position="162"/>
    </location>
</feature>
<dbReference type="InterPro" id="IPR000086">
    <property type="entry name" value="NUDIX_hydrolase_dom"/>
</dbReference>
<dbReference type="PROSITE" id="PS00893">
    <property type="entry name" value="NUDIX_BOX"/>
    <property type="match status" value="1"/>
</dbReference>
<proteinExistence type="predicted"/>
<keyword evidence="4" id="KW-1185">Reference proteome</keyword>
<dbReference type="SUPFAM" id="SSF55811">
    <property type="entry name" value="Nudix"/>
    <property type="match status" value="1"/>
</dbReference>
<dbReference type="PANTHER" id="PTHR10885:SF0">
    <property type="entry name" value="ISOPENTENYL-DIPHOSPHATE DELTA-ISOMERASE"/>
    <property type="match status" value="1"/>
</dbReference>
<gene>
    <name evidence="3" type="ORF">MOX91_04225</name>
</gene>
<dbReference type="Pfam" id="PF00293">
    <property type="entry name" value="NUDIX"/>
    <property type="match status" value="1"/>
</dbReference>
<evidence type="ECO:0000313" key="3">
    <source>
        <dbReference type="EMBL" id="MDX8415387.1"/>
    </source>
</evidence>
<dbReference type="EMBL" id="JALBUT010000004">
    <property type="protein sequence ID" value="MDX8415387.1"/>
    <property type="molecule type" value="Genomic_DNA"/>
</dbReference>
<dbReference type="Gene3D" id="3.90.79.10">
    <property type="entry name" value="Nucleoside Triphosphate Pyrophosphohydrolase"/>
    <property type="match status" value="1"/>
</dbReference>
<keyword evidence="1" id="KW-0378">Hydrolase</keyword>
<name>A0ABU4WFP8_9BACT</name>
<organism evidence="3 4">
    <name type="scientific">Intestinicryptomonas porci</name>
    <dbReference type="NCBI Taxonomy" id="2926320"/>
    <lineage>
        <taxon>Bacteria</taxon>
        <taxon>Pseudomonadati</taxon>
        <taxon>Verrucomicrobiota</taxon>
        <taxon>Opitutia</taxon>
        <taxon>Opitutales</taxon>
        <taxon>Intestinicryptomonaceae</taxon>
        <taxon>Intestinicryptomonas</taxon>
    </lineage>
</organism>
<dbReference type="Proteomes" id="UP001275932">
    <property type="component" value="Unassembled WGS sequence"/>
</dbReference>
<protein>
    <submittedName>
        <fullName evidence="3">NUDIX domain-containing protein</fullName>
    </submittedName>
</protein>
<dbReference type="InterPro" id="IPR020084">
    <property type="entry name" value="NUDIX_hydrolase_CS"/>
</dbReference>
<accession>A0ABU4WFP8</accession>